<evidence type="ECO:0000256" key="2">
    <source>
        <dbReference type="ARBA" id="ARBA00001974"/>
    </source>
</evidence>
<evidence type="ECO:0000256" key="4">
    <source>
        <dbReference type="ARBA" id="ARBA00006288"/>
    </source>
</evidence>
<feature type="active site" description="Proton acceptor" evidence="12">
    <location>
        <position position="443"/>
    </location>
</feature>
<feature type="binding site" evidence="13">
    <location>
        <position position="189"/>
    </location>
    <ligand>
        <name>FAD</name>
        <dbReference type="ChEBI" id="CHEBI:57692"/>
    </ligand>
</feature>
<dbReference type="GO" id="GO:0033540">
    <property type="term" value="P:fatty acid beta-oxidation using acyl-CoA oxidase"/>
    <property type="evidence" value="ECO:0007669"/>
    <property type="project" value="TreeGrafter"/>
</dbReference>
<dbReference type="Pfam" id="PF22924">
    <property type="entry name" value="ACOX_C_alpha1"/>
    <property type="match status" value="1"/>
</dbReference>
<evidence type="ECO:0000313" key="17">
    <source>
        <dbReference type="EMBL" id="CAB9522489.1"/>
    </source>
</evidence>
<dbReference type="GO" id="GO:0005504">
    <property type="term" value="F:fatty acid binding"/>
    <property type="evidence" value="ECO:0007669"/>
    <property type="project" value="TreeGrafter"/>
</dbReference>
<evidence type="ECO:0000256" key="3">
    <source>
        <dbReference type="ARBA" id="ARBA00004275"/>
    </source>
</evidence>
<dbReference type="InterPro" id="IPR029320">
    <property type="entry name" value="Acyl-CoA_ox_N"/>
</dbReference>
<comment type="catalytic activity">
    <reaction evidence="1">
        <text>a 2,3-saturated acyl-CoA + O2 = a (2E)-enoyl-CoA + H2O2</text>
        <dbReference type="Rhea" id="RHEA:38959"/>
        <dbReference type="ChEBI" id="CHEBI:15379"/>
        <dbReference type="ChEBI" id="CHEBI:16240"/>
        <dbReference type="ChEBI" id="CHEBI:58856"/>
        <dbReference type="ChEBI" id="CHEBI:65111"/>
        <dbReference type="EC" id="1.3.3.6"/>
    </reaction>
</comment>
<dbReference type="Pfam" id="PF14749">
    <property type="entry name" value="Acyl-CoA_ox_N"/>
    <property type="match status" value="1"/>
</dbReference>
<dbReference type="Proteomes" id="UP001153069">
    <property type="component" value="Unassembled WGS sequence"/>
</dbReference>
<feature type="domain" description="Acyl-CoA oxidase C-terminal" evidence="14">
    <location>
        <begin position="509"/>
        <end position="689"/>
    </location>
</feature>
<evidence type="ECO:0000256" key="10">
    <source>
        <dbReference type="ARBA" id="ARBA00023140"/>
    </source>
</evidence>
<evidence type="ECO:0000256" key="13">
    <source>
        <dbReference type="PIRSR" id="PIRSR000168-2"/>
    </source>
</evidence>
<dbReference type="AlphaFoldDB" id="A0A9N8ELZ6"/>
<dbReference type="Gene3D" id="2.40.110.10">
    <property type="entry name" value="Butyryl-CoA Dehydrogenase, subunit A, domain 2"/>
    <property type="match status" value="1"/>
</dbReference>
<dbReference type="FunFam" id="1.20.140.10:FF:000013">
    <property type="entry name" value="Acyl-coenzyme A oxidase"/>
    <property type="match status" value="1"/>
</dbReference>
<evidence type="ECO:0000256" key="1">
    <source>
        <dbReference type="ARBA" id="ARBA00001201"/>
    </source>
</evidence>
<dbReference type="SUPFAM" id="SSF56645">
    <property type="entry name" value="Acyl-CoA dehydrogenase NM domain-like"/>
    <property type="match status" value="1"/>
</dbReference>
<comment type="similarity">
    <text evidence="4 11">Belongs to the acyl-CoA oxidase family.</text>
</comment>
<feature type="domain" description="Acyl-CoA oxidase C-alpha1" evidence="16">
    <location>
        <begin position="291"/>
        <end position="458"/>
    </location>
</feature>
<keyword evidence="9" id="KW-0443">Lipid metabolism</keyword>
<dbReference type="GO" id="GO:0005777">
    <property type="term" value="C:peroxisome"/>
    <property type="evidence" value="ECO:0007669"/>
    <property type="project" value="UniProtKB-SubCell"/>
</dbReference>
<evidence type="ECO:0000259" key="16">
    <source>
        <dbReference type="Pfam" id="PF22924"/>
    </source>
</evidence>
<keyword evidence="10" id="KW-0576">Peroxisome</keyword>
<dbReference type="InterPro" id="IPR037069">
    <property type="entry name" value="AcylCoA_DH/ox_N_sf"/>
</dbReference>
<evidence type="ECO:0000259" key="15">
    <source>
        <dbReference type="Pfam" id="PF14749"/>
    </source>
</evidence>
<evidence type="ECO:0000313" key="18">
    <source>
        <dbReference type="Proteomes" id="UP001153069"/>
    </source>
</evidence>
<dbReference type="EMBL" id="CAICTM010001306">
    <property type="protein sequence ID" value="CAB9522489.1"/>
    <property type="molecule type" value="Genomic_DNA"/>
</dbReference>
<dbReference type="SUPFAM" id="SSF47203">
    <property type="entry name" value="Acyl-CoA dehydrogenase C-terminal domain-like"/>
    <property type="match status" value="2"/>
</dbReference>
<dbReference type="GO" id="GO:0071949">
    <property type="term" value="F:FAD binding"/>
    <property type="evidence" value="ECO:0007669"/>
    <property type="project" value="InterPro"/>
</dbReference>
<dbReference type="InterPro" id="IPR012258">
    <property type="entry name" value="Acyl-CoA_oxidase"/>
</dbReference>
<sequence>MNEDLARERSKATFSVERITNLLDGCPHRRQRRRQLEAIIERDPVFSNDDNIYLSRKERHVRAIAKGVRLVEVCGKLGIGTQEERIFDSPDWLTLLNAIADDLPLGIHWVMFTPNIISLFDDEQQAKWLPQCLSFEMIGCYAQTELGHGSNIRALETTATFLPEAKGGMKGGSFVIHSPTLTSAKAWPGTLGRVGTHAIVIAQLIDGKGKNHGIHNFLVPLRSPDTHKPLPGVTSIDLGPKLGFNNMDNGLASFDHVVIPRRNMAMRFAHVDEQGNYSKKQVSRAASKIAYITMMQVRAHIIHEASKHLGIACTIAIRYSAVRRQGYNATDNDTAQELQILDYKQQQHRLFSSLAAAYCFFFSGKKVLARLNDMEARLAANKTMTKAETTDIHASSSALKCHTSTIAGDGLEDCRKACGGHGFLQCSGLPELVCTYVHHATVEGDNHMLPQQVAKVLLKLVQAVDGGQELSDYLNCDCGLLIPSIQSILGGDTPQFTCTASTEAELQSMSVLLAAFRHRAARLLVDIYRLMQTSMAEDGKSAQDAWNEALVEMARCTHAYAQFLLLYNFQVGLEDEAKRCTLGTSEIEVLSQLTLLCAFSWMERSMGDFLEDGCLTPEQSRWVRSGVRRLLDAIRPNAVALVDAFDISDFRLKSVLGRYDGNVYPALVEAAKRDPLNQTEPGPGCEQLLRLVGGGRVFTPTTSRL</sequence>
<dbReference type="FunFam" id="1.10.540.10:FF:000006">
    <property type="entry name" value="Acyl-coenzyme A oxidase"/>
    <property type="match status" value="1"/>
</dbReference>
<evidence type="ECO:0000256" key="11">
    <source>
        <dbReference type="PIRNR" id="PIRNR000168"/>
    </source>
</evidence>
<dbReference type="OrthoDB" id="538336at2759"/>
<evidence type="ECO:0000256" key="8">
    <source>
        <dbReference type="ARBA" id="ARBA00023002"/>
    </source>
</evidence>
<dbReference type="Gene3D" id="1.10.540.10">
    <property type="entry name" value="Acyl-CoA dehydrogenase/oxidase, N-terminal domain"/>
    <property type="match status" value="1"/>
</dbReference>
<dbReference type="GO" id="GO:0055088">
    <property type="term" value="P:lipid homeostasis"/>
    <property type="evidence" value="ECO:0007669"/>
    <property type="project" value="TreeGrafter"/>
</dbReference>
<dbReference type="Gene3D" id="1.20.140.10">
    <property type="entry name" value="Butyryl-CoA Dehydrogenase, subunit A, domain 3"/>
    <property type="match status" value="2"/>
</dbReference>
<keyword evidence="18" id="KW-1185">Reference proteome</keyword>
<reference evidence="17" key="1">
    <citation type="submission" date="2020-06" db="EMBL/GenBank/DDBJ databases">
        <authorList>
            <consortium name="Plant Systems Biology data submission"/>
        </authorList>
    </citation>
    <scope>NUCLEOTIDE SEQUENCE</scope>
    <source>
        <strain evidence="17">D6</strain>
    </source>
</reference>
<dbReference type="InterPro" id="IPR002655">
    <property type="entry name" value="Acyl-CoA_oxidase_C"/>
</dbReference>
<dbReference type="InterPro" id="IPR046373">
    <property type="entry name" value="Acyl-CoA_Oxase/DH_mid-dom_sf"/>
</dbReference>
<dbReference type="Pfam" id="PF01756">
    <property type="entry name" value="ACOX"/>
    <property type="match status" value="1"/>
</dbReference>
<evidence type="ECO:0000256" key="5">
    <source>
        <dbReference type="ARBA" id="ARBA00022630"/>
    </source>
</evidence>
<dbReference type="PANTHER" id="PTHR10909">
    <property type="entry name" value="ELECTRON TRANSPORT OXIDOREDUCTASE"/>
    <property type="match status" value="1"/>
</dbReference>
<dbReference type="PIRSF" id="PIRSF000168">
    <property type="entry name" value="Acyl-CoA_oxidase"/>
    <property type="match status" value="1"/>
</dbReference>
<evidence type="ECO:0000256" key="6">
    <source>
        <dbReference type="ARBA" id="ARBA00022827"/>
    </source>
</evidence>
<feature type="binding site" evidence="13">
    <location>
        <position position="144"/>
    </location>
    <ligand>
        <name>FAD</name>
        <dbReference type="ChEBI" id="CHEBI:57692"/>
    </ligand>
</feature>
<feature type="domain" description="Acyl-coenzyme A oxidase N-terminal" evidence="15">
    <location>
        <begin position="16"/>
        <end position="138"/>
    </location>
</feature>
<evidence type="ECO:0000256" key="9">
    <source>
        <dbReference type="ARBA" id="ARBA00023098"/>
    </source>
</evidence>
<evidence type="ECO:0000256" key="7">
    <source>
        <dbReference type="ARBA" id="ARBA00022832"/>
    </source>
</evidence>
<evidence type="ECO:0000256" key="12">
    <source>
        <dbReference type="PIRSR" id="PIRSR000168-1"/>
    </source>
</evidence>
<keyword evidence="6 11" id="KW-0274">FAD</keyword>
<gene>
    <name evidence="17" type="ORF">SEMRO_1308_G261470.1</name>
</gene>
<dbReference type="InterPro" id="IPR009100">
    <property type="entry name" value="AcylCoA_DH/oxidase_NM_dom_sf"/>
</dbReference>
<comment type="cofactor">
    <cofactor evidence="2">
        <name>FAD</name>
        <dbReference type="ChEBI" id="CHEBI:57692"/>
    </cofactor>
</comment>
<organism evidence="17 18">
    <name type="scientific">Seminavis robusta</name>
    <dbReference type="NCBI Taxonomy" id="568900"/>
    <lineage>
        <taxon>Eukaryota</taxon>
        <taxon>Sar</taxon>
        <taxon>Stramenopiles</taxon>
        <taxon>Ochrophyta</taxon>
        <taxon>Bacillariophyta</taxon>
        <taxon>Bacillariophyceae</taxon>
        <taxon>Bacillariophycidae</taxon>
        <taxon>Naviculales</taxon>
        <taxon>Naviculaceae</taxon>
        <taxon>Seminavis</taxon>
    </lineage>
</organism>
<dbReference type="InterPro" id="IPR055060">
    <property type="entry name" value="ACOX_C_alpha1"/>
</dbReference>
<name>A0A9N8ELZ6_9STRA</name>
<accession>A0A9N8ELZ6</accession>
<dbReference type="FunFam" id="1.20.140.10:FF:000015">
    <property type="entry name" value="Acyl-coenzyme A oxidase"/>
    <property type="match status" value="1"/>
</dbReference>
<proteinExistence type="inferred from homology"/>
<dbReference type="PANTHER" id="PTHR10909:SF250">
    <property type="entry name" value="PEROXISOMAL ACYL-COENZYME A OXIDASE 1"/>
    <property type="match status" value="1"/>
</dbReference>
<dbReference type="FunFam" id="2.40.110.10:FF:000003">
    <property type="entry name" value="Acyl-coenzyme A oxidase"/>
    <property type="match status" value="1"/>
</dbReference>
<keyword evidence="8" id="KW-0560">Oxidoreductase</keyword>
<keyword evidence="5 11" id="KW-0285">Flavoprotein</keyword>
<comment type="caution">
    <text evidence="17">The sequence shown here is derived from an EMBL/GenBank/DDBJ whole genome shotgun (WGS) entry which is preliminary data.</text>
</comment>
<dbReference type="GO" id="GO:0003997">
    <property type="term" value="F:acyl-CoA oxidase activity"/>
    <property type="evidence" value="ECO:0007669"/>
    <property type="project" value="UniProtKB-EC"/>
</dbReference>
<keyword evidence="7" id="KW-0276">Fatty acid metabolism</keyword>
<protein>
    <recommendedName>
        <fullName evidence="11">Acyl-coenzyme A oxidase</fullName>
    </recommendedName>
</protein>
<evidence type="ECO:0000259" key="14">
    <source>
        <dbReference type="Pfam" id="PF01756"/>
    </source>
</evidence>
<dbReference type="InterPro" id="IPR036250">
    <property type="entry name" value="AcylCo_DH-like_C"/>
</dbReference>
<comment type="subcellular location">
    <subcellularLocation>
        <location evidence="3">Peroxisome</location>
    </subcellularLocation>
</comment>